<dbReference type="Proteomes" id="UP000215335">
    <property type="component" value="Unassembled WGS sequence"/>
</dbReference>
<dbReference type="GO" id="GO:0051537">
    <property type="term" value="F:2 iron, 2 sulfur cluster binding"/>
    <property type="evidence" value="ECO:0007669"/>
    <property type="project" value="UniProtKB-KW"/>
</dbReference>
<dbReference type="PANTHER" id="PTHR46491">
    <property type="entry name" value="CDGSH IRON SULFUR DOMAIN PROTEIN HOMOLOG"/>
    <property type="match status" value="1"/>
</dbReference>
<gene>
    <name evidence="7" type="ORF">TSAR_014273</name>
</gene>
<dbReference type="InterPro" id="IPR052950">
    <property type="entry name" value="CISD"/>
</dbReference>
<dbReference type="Gene3D" id="3.40.5.90">
    <property type="entry name" value="CDGSH iron-sulfur domain, mitoNEET-type"/>
    <property type="match status" value="2"/>
</dbReference>
<keyword evidence="2" id="KW-0479">Metal-binding</keyword>
<evidence type="ECO:0000256" key="5">
    <source>
        <dbReference type="ARBA" id="ARBA00034078"/>
    </source>
</evidence>
<evidence type="ECO:0000256" key="1">
    <source>
        <dbReference type="ARBA" id="ARBA00022714"/>
    </source>
</evidence>
<protein>
    <recommendedName>
        <fullName evidence="6">Iron-binding zinc finger CDGSH type domain-containing protein</fullName>
    </recommendedName>
</protein>
<comment type="cofactor">
    <cofactor evidence="5">
        <name>[2Fe-2S] cluster</name>
        <dbReference type="ChEBI" id="CHEBI:190135"/>
    </cofactor>
</comment>
<proteinExistence type="predicted"/>
<evidence type="ECO:0000313" key="7">
    <source>
        <dbReference type="EMBL" id="OXU19655.1"/>
    </source>
</evidence>
<dbReference type="EMBL" id="NNAY01003301">
    <property type="protein sequence ID" value="OXU19655.1"/>
    <property type="molecule type" value="Genomic_DNA"/>
</dbReference>
<dbReference type="GO" id="GO:0005739">
    <property type="term" value="C:mitochondrion"/>
    <property type="evidence" value="ECO:0007669"/>
    <property type="project" value="TreeGrafter"/>
</dbReference>
<feature type="domain" description="Iron-binding zinc finger CDGSH type" evidence="6">
    <location>
        <begin position="108"/>
        <end position="145"/>
    </location>
</feature>
<evidence type="ECO:0000256" key="4">
    <source>
        <dbReference type="ARBA" id="ARBA00023014"/>
    </source>
</evidence>
<name>A0A232EMR3_9HYME</name>
<evidence type="ECO:0000256" key="2">
    <source>
        <dbReference type="ARBA" id="ARBA00022723"/>
    </source>
</evidence>
<evidence type="ECO:0000259" key="6">
    <source>
        <dbReference type="SMART" id="SM00704"/>
    </source>
</evidence>
<dbReference type="InterPro" id="IPR018967">
    <property type="entry name" value="FeS-contain_CDGSH-typ"/>
</dbReference>
<dbReference type="PANTHER" id="PTHR46491:SF3">
    <property type="entry name" value="CDGSH IRON-SULFUR DOMAIN-CONTAINING PROTEIN 3, MITOCHONDRIAL"/>
    <property type="match status" value="1"/>
</dbReference>
<dbReference type="SMART" id="SM00704">
    <property type="entry name" value="ZnF_CDGSH"/>
    <property type="match status" value="2"/>
</dbReference>
<reference evidence="7 8" key="1">
    <citation type="journal article" date="2017" name="Curr. Biol.">
        <title>The Evolution of Venom by Co-option of Single-Copy Genes.</title>
        <authorList>
            <person name="Martinson E.O."/>
            <person name="Mrinalini"/>
            <person name="Kelkar Y.D."/>
            <person name="Chang C.H."/>
            <person name="Werren J.H."/>
        </authorList>
    </citation>
    <scope>NUCLEOTIDE SEQUENCE [LARGE SCALE GENOMIC DNA]</scope>
    <source>
        <strain evidence="7 8">Alberta</strain>
        <tissue evidence="7">Whole body</tissue>
    </source>
</reference>
<keyword evidence="3" id="KW-0408">Iron</keyword>
<dbReference type="InterPro" id="IPR042216">
    <property type="entry name" value="MitoNEET_CISD"/>
</dbReference>
<comment type="caution">
    <text evidence="7">The sequence shown here is derived from an EMBL/GenBank/DDBJ whole genome shotgun (WGS) entry which is preliminary data.</text>
</comment>
<keyword evidence="4" id="KW-0411">Iron-sulfur</keyword>
<dbReference type="GO" id="GO:0046872">
    <property type="term" value="F:metal ion binding"/>
    <property type="evidence" value="ECO:0007669"/>
    <property type="project" value="UniProtKB-KW"/>
</dbReference>
<evidence type="ECO:0000256" key="3">
    <source>
        <dbReference type="ARBA" id="ARBA00023004"/>
    </source>
</evidence>
<dbReference type="STRING" id="543379.A0A232EMR3"/>
<dbReference type="OrthoDB" id="15717at2759"/>
<evidence type="ECO:0000313" key="8">
    <source>
        <dbReference type="Proteomes" id="UP000215335"/>
    </source>
</evidence>
<sequence length="190" mass="22041">MELWETSRRARNSAEIRSPIISSLLSTQLDSTRGLRNTEQINRIIKVKMSYYVLRSKLAGLSRISLRCRTVNQYSTKSKDNGAEVPVNPLAEVYSATYQKENGAIYDKKPHKFFCEEGKVYNWCLCGHSKNQPFCDGTHNNIFLKIKLRPIKFTVTKSKDYWLCNCKQTRNRPFCDGSHKREDMAGKKNY</sequence>
<dbReference type="AlphaFoldDB" id="A0A232EMR3"/>
<keyword evidence="8" id="KW-1185">Reference proteome</keyword>
<accession>A0A232EMR3</accession>
<feature type="domain" description="Iron-binding zinc finger CDGSH type" evidence="6">
    <location>
        <begin position="148"/>
        <end position="185"/>
    </location>
</feature>
<organism evidence="7 8">
    <name type="scientific">Trichomalopsis sarcophagae</name>
    <dbReference type="NCBI Taxonomy" id="543379"/>
    <lineage>
        <taxon>Eukaryota</taxon>
        <taxon>Metazoa</taxon>
        <taxon>Ecdysozoa</taxon>
        <taxon>Arthropoda</taxon>
        <taxon>Hexapoda</taxon>
        <taxon>Insecta</taxon>
        <taxon>Pterygota</taxon>
        <taxon>Neoptera</taxon>
        <taxon>Endopterygota</taxon>
        <taxon>Hymenoptera</taxon>
        <taxon>Apocrita</taxon>
        <taxon>Proctotrupomorpha</taxon>
        <taxon>Chalcidoidea</taxon>
        <taxon>Pteromalidae</taxon>
        <taxon>Pteromalinae</taxon>
        <taxon>Trichomalopsis</taxon>
    </lineage>
</organism>
<keyword evidence="1" id="KW-0001">2Fe-2S</keyword>
<dbReference type="Pfam" id="PF09360">
    <property type="entry name" value="zf-CDGSH"/>
    <property type="match status" value="2"/>
</dbReference>